<evidence type="ECO:0000313" key="3">
    <source>
        <dbReference type="EMBL" id="KAJ3220919.1"/>
    </source>
</evidence>
<dbReference type="EMBL" id="JADGJW010000263">
    <property type="protein sequence ID" value="KAJ3220919.1"/>
    <property type="molecule type" value="Genomic_DNA"/>
</dbReference>
<feature type="transmembrane region" description="Helical" evidence="2">
    <location>
        <begin position="47"/>
        <end position="69"/>
    </location>
</feature>
<evidence type="ECO:0000256" key="1">
    <source>
        <dbReference type="SAM" id="MobiDB-lite"/>
    </source>
</evidence>
<feature type="transmembrane region" description="Helical" evidence="2">
    <location>
        <begin position="118"/>
        <end position="137"/>
    </location>
</feature>
<feature type="compositionally biased region" description="Polar residues" evidence="1">
    <location>
        <begin position="289"/>
        <end position="301"/>
    </location>
</feature>
<evidence type="ECO:0000313" key="4">
    <source>
        <dbReference type="Proteomes" id="UP001211065"/>
    </source>
</evidence>
<feature type="compositionally biased region" description="Polar residues" evidence="1">
    <location>
        <begin position="266"/>
        <end position="282"/>
    </location>
</feature>
<feature type="transmembrane region" description="Helical" evidence="2">
    <location>
        <begin position="201"/>
        <end position="221"/>
    </location>
</feature>
<accession>A0AAD5U3V6</accession>
<dbReference type="AlphaFoldDB" id="A0AAD5U3V6"/>
<protein>
    <submittedName>
        <fullName evidence="3">Uncharacterized protein</fullName>
    </submittedName>
</protein>
<organism evidence="3 4">
    <name type="scientific">Clydaea vesicula</name>
    <dbReference type="NCBI Taxonomy" id="447962"/>
    <lineage>
        <taxon>Eukaryota</taxon>
        <taxon>Fungi</taxon>
        <taxon>Fungi incertae sedis</taxon>
        <taxon>Chytridiomycota</taxon>
        <taxon>Chytridiomycota incertae sedis</taxon>
        <taxon>Chytridiomycetes</taxon>
        <taxon>Lobulomycetales</taxon>
        <taxon>Lobulomycetaceae</taxon>
        <taxon>Clydaea</taxon>
    </lineage>
</organism>
<name>A0AAD5U3V6_9FUNG</name>
<evidence type="ECO:0000256" key="2">
    <source>
        <dbReference type="SAM" id="Phobius"/>
    </source>
</evidence>
<feature type="region of interest" description="Disordered" evidence="1">
    <location>
        <begin position="266"/>
        <end position="301"/>
    </location>
</feature>
<proteinExistence type="predicted"/>
<feature type="transmembrane region" description="Helical" evidence="2">
    <location>
        <begin position="157"/>
        <end position="180"/>
    </location>
</feature>
<keyword evidence="2" id="KW-0812">Transmembrane</keyword>
<sequence>MSSTTVAAPSFLTFWLKQFQSDGLAWVQSVGCFLIIYGFTISRREKLWKVLLFHGITGLLGTLVETFYIAKKVSHPTEVWSILLGLNEINWIINEASTVVYSVIKLEAGISSPVVKKSIRIFLAVLFVAFAALRSNIGYLRVRDDKTMNPDIAKAHSFAFISWGVAELVVFGMLCYNSYLHLGNRLYKVKGSVMGTLLTSSIPRLVVMAFNTFVIVFVGQITDPSETVSNFNTFAWLVKGTYSLILLFDLQSTKNLLIQARDKVGHNTTSSNGKNPSTNNNGPWVANPSHYNNESRANWNA</sequence>
<reference evidence="3" key="1">
    <citation type="submission" date="2020-05" db="EMBL/GenBank/DDBJ databases">
        <title>Phylogenomic resolution of chytrid fungi.</title>
        <authorList>
            <person name="Stajich J.E."/>
            <person name="Amses K."/>
            <person name="Simmons R."/>
            <person name="Seto K."/>
            <person name="Myers J."/>
            <person name="Bonds A."/>
            <person name="Quandt C.A."/>
            <person name="Barry K."/>
            <person name="Liu P."/>
            <person name="Grigoriev I."/>
            <person name="Longcore J.E."/>
            <person name="James T.Y."/>
        </authorList>
    </citation>
    <scope>NUCLEOTIDE SEQUENCE</scope>
    <source>
        <strain evidence="3">JEL0476</strain>
    </source>
</reference>
<comment type="caution">
    <text evidence="3">The sequence shown here is derived from an EMBL/GenBank/DDBJ whole genome shotgun (WGS) entry which is preliminary data.</text>
</comment>
<dbReference type="Proteomes" id="UP001211065">
    <property type="component" value="Unassembled WGS sequence"/>
</dbReference>
<keyword evidence="2" id="KW-0472">Membrane</keyword>
<gene>
    <name evidence="3" type="ORF">HK099_003904</name>
</gene>
<keyword evidence="4" id="KW-1185">Reference proteome</keyword>
<feature type="transmembrane region" description="Helical" evidence="2">
    <location>
        <begin position="23"/>
        <end position="40"/>
    </location>
</feature>
<keyword evidence="2" id="KW-1133">Transmembrane helix</keyword>